<evidence type="ECO:0000313" key="2">
    <source>
        <dbReference type="Proteomes" id="UP000593561"/>
    </source>
</evidence>
<dbReference type="Proteomes" id="UP000593561">
    <property type="component" value="Unassembled WGS sequence"/>
</dbReference>
<evidence type="ECO:0000313" key="1">
    <source>
        <dbReference type="EMBL" id="MBA0611877.1"/>
    </source>
</evidence>
<evidence type="ECO:0008006" key="3">
    <source>
        <dbReference type="Google" id="ProtNLM"/>
    </source>
</evidence>
<name>A0A7J8RDG5_GOSDV</name>
<reference evidence="1 2" key="1">
    <citation type="journal article" date="2019" name="Genome Biol. Evol.">
        <title>Insights into the evolution of the New World diploid cottons (Gossypium, subgenus Houzingenia) based on genome sequencing.</title>
        <authorList>
            <person name="Grover C.E."/>
            <person name="Arick M.A. 2nd"/>
            <person name="Thrash A."/>
            <person name="Conover J.L."/>
            <person name="Sanders W.S."/>
            <person name="Peterson D.G."/>
            <person name="Frelichowski J.E."/>
            <person name="Scheffler J.A."/>
            <person name="Scheffler B.E."/>
            <person name="Wendel J.F."/>
        </authorList>
    </citation>
    <scope>NUCLEOTIDE SEQUENCE [LARGE SCALE GENOMIC DNA]</scope>
    <source>
        <strain evidence="1">27</strain>
        <tissue evidence="1">Leaf</tissue>
    </source>
</reference>
<dbReference type="EMBL" id="JABFAC010000004">
    <property type="protein sequence ID" value="MBA0611877.1"/>
    <property type="molecule type" value="Genomic_DNA"/>
</dbReference>
<gene>
    <name evidence="1" type="ORF">Godav_012528</name>
</gene>
<sequence>MFRHVTRNENELAHIFAKEGLRRKKNNYLLERVPSYVIAAVEMDNRRRDQASLSV</sequence>
<keyword evidence="2" id="KW-1185">Reference proteome</keyword>
<protein>
    <recommendedName>
        <fullName evidence="3">RNase H type-1 domain-containing protein</fullName>
    </recommendedName>
</protein>
<organism evidence="1 2">
    <name type="scientific">Gossypium davidsonii</name>
    <name type="common">Davidson's cotton</name>
    <name type="synonym">Gossypium klotzschianum subsp. davidsonii</name>
    <dbReference type="NCBI Taxonomy" id="34287"/>
    <lineage>
        <taxon>Eukaryota</taxon>
        <taxon>Viridiplantae</taxon>
        <taxon>Streptophyta</taxon>
        <taxon>Embryophyta</taxon>
        <taxon>Tracheophyta</taxon>
        <taxon>Spermatophyta</taxon>
        <taxon>Magnoliopsida</taxon>
        <taxon>eudicotyledons</taxon>
        <taxon>Gunneridae</taxon>
        <taxon>Pentapetalae</taxon>
        <taxon>rosids</taxon>
        <taxon>malvids</taxon>
        <taxon>Malvales</taxon>
        <taxon>Malvaceae</taxon>
        <taxon>Malvoideae</taxon>
        <taxon>Gossypium</taxon>
    </lineage>
</organism>
<proteinExistence type="predicted"/>
<accession>A0A7J8RDG5</accession>
<comment type="caution">
    <text evidence="1">The sequence shown here is derived from an EMBL/GenBank/DDBJ whole genome shotgun (WGS) entry which is preliminary data.</text>
</comment>
<dbReference type="AlphaFoldDB" id="A0A7J8RDG5"/>